<feature type="compositionally biased region" description="Basic residues" evidence="1">
    <location>
        <begin position="178"/>
        <end position="191"/>
    </location>
</feature>
<organism evidence="3 4">
    <name type="scientific">Flexivirga alba</name>
    <dbReference type="NCBI Taxonomy" id="702742"/>
    <lineage>
        <taxon>Bacteria</taxon>
        <taxon>Bacillati</taxon>
        <taxon>Actinomycetota</taxon>
        <taxon>Actinomycetes</taxon>
        <taxon>Micrococcales</taxon>
        <taxon>Dermacoccaceae</taxon>
        <taxon>Flexivirga</taxon>
    </lineage>
</organism>
<dbReference type="Proteomes" id="UP001596298">
    <property type="component" value="Unassembled WGS sequence"/>
</dbReference>
<comment type="caution">
    <text evidence="3">The sequence shown here is derived from an EMBL/GenBank/DDBJ whole genome shotgun (WGS) entry which is preliminary data.</text>
</comment>
<keyword evidence="2" id="KW-0472">Membrane</keyword>
<dbReference type="EMBL" id="JBHSWH010000001">
    <property type="protein sequence ID" value="MFC6705710.1"/>
    <property type="molecule type" value="Genomic_DNA"/>
</dbReference>
<evidence type="ECO:0000256" key="2">
    <source>
        <dbReference type="SAM" id="Phobius"/>
    </source>
</evidence>
<evidence type="ECO:0000313" key="4">
    <source>
        <dbReference type="Proteomes" id="UP001596298"/>
    </source>
</evidence>
<keyword evidence="4" id="KW-1185">Reference proteome</keyword>
<keyword evidence="2" id="KW-0812">Transmembrane</keyword>
<accession>A0ABW2AFX3</accession>
<evidence type="ECO:0008006" key="5">
    <source>
        <dbReference type="Google" id="ProtNLM"/>
    </source>
</evidence>
<evidence type="ECO:0000313" key="3">
    <source>
        <dbReference type="EMBL" id="MFC6705710.1"/>
    </source>
</evidence>
<feature type="transmembrane region" description="Helical" evidence="2">
    <location>
        <begin position="152"/>
        <end position="175"/>
    </location>
</feature>
<dbReference type="RefSeq" id="WP_382401086.1">
    <property type="nucleotide sequence ID" value="NZ_JBHSWH010000001.1"/>
</dbReference>
<name>A0ABW2AFX3_9MICO</name>
<proteinExistence type="predicted"/>
<feature type="region of interest" description="Disordered" evidence="1">
    <location>
        <begin position="178"/>
        <end position="223"/>
    </location>
</feature>
<sequence length="223" mass="22960">MLLTPVLCFGALQVAGVKYEAKAMLVLLPPGASVPKAGNPYLNLGSMQPVVGVLSDSMLSQQTAHQVRDVSPTASYTVTPDPATSGAVLIIDVKDKTSAGAAKVMQLLAKMAPQQLNELQSAANTPPAGHISTDLVAQDLKPVASHKSQLRAGLLAAAAGIALSVLGAAFVDGYAGRRRRRRAVRPSRQRVTRAAAVQSDTDEIPAGESALSGLGAPHLSGRS</sequence>
<protein>
    <recommendedName>
        <fullName evidence="5">Capsular polysaccharide biosynthesis protein</fullName>
    </recommendedName>
</protein>
<keyword evidence="2" id="KW-1133">Transmembrane helix</keyword>
<reference evidence="4" key="1">
    <citation type="journal article" date="2019" name="Int. J. Syst. Evol. Microbiol.">
        <title>The Global Catalogue of Microorganisms (GCM) 10K type strain sequencing project: providing services to taxonomists for standard genome sequencing and annotation.</title>
        <authorList>
            <consortium name="The Broad Institute Genomics Platform"/>
            <consortium name="The Broad Institute Genome Sequencing Center for Infectious Disease"/>
            <person name="Wu L."/>
            <person name="Ma J."/>
        </authorList>
    </citation>
    <scope>NUCLEOTIDE SEQUENCE [LARGE SCALE GENOMIC DNA]</scope>
    <source>
        <strain evidence="4">CCUG 58127</strain>
    </source>
</reference>
<evidence type="ECO:0000256" key="1">
    <source>
        <dbReference type="SAM" id="MobiDB-lite"/>
    </source>
</evidence>
<gene>
    <name evidence="3" type="ORF">ACFQDH_10640</name>
</gene>